<dbReference type="CDD" id="cd04496">
    <property type="entry name" value="SSB_OBF"/>
    <property type="match status" value="1"/>
</dbReference>
<dbReference type="InterPro" id="IPR011344">
    <property type="entry name" value="ssDNA-bd"/>
</dbReference>
<dbReference type="Pfam" id="PF00436">
    <property type="entry name" value="SSB"/>
    <property type="match status" value="1"/>
</dbReference>
<evidence type="ECO:0000313" key="4">
    <source>
        <dbReference type="Proteomes" id="UP000019373"/>
    </source>
</evidence>
<evidence type="ECO:0000313" key="3">
    <source>
        <dbReference type="EMBL" id="ERF70082.1"/>
    </source>
</evidence>
<keyword evidence="4" id="KW-1185">Reference proteome</keyword>
<dbReference type="GO" id="GO:0006264">
    <property type="term" value="P:mitochondrial DNA replication"/>
    <property type="evidence" value="ECO:0007669"/>
    <property type="project" value="TreeGrafter"/>
</dbReference>
<dbReference type="RefSeq" id="XP_007804117.1">
    <property type="nucleotide sequence ID" value="XM_007805926.1"/>
</dbReference>
<proteinExistence type="predicted"/>
<sequence>MSFILSPFRSAACSRVCASSSIGTRAFSTARPSQLARLTLVGRLGTDPEITTTSSGNEVIKYVVGTSYGPRENRQTSWFRVASFAEKQSPIREKIMGLSKGTLVYLEGDATMRSYEDSEGRKQSQLSLVQTKVEILKRPSPVASEAAGQAE</sequence>
<evidence type="ECO:0000256" key="2">
    <source>
        <dbReference type="PROSITE-ProRule" id="PRU00252"/>
    </source>
</evidence>
<evidence type="ECO:0008006" key="5">
    <source>
        <dbReference type="Google" id="ProtNLM"/>
    </source>
</evidence>
<dbReference type="PROSITE" id="PS50935">
    <property type="entry name" value="SSB"/>
    <property type="match status" value="1"/>
</dbReference>
<protein>
    <recommendedName>
        <fullName evidence="5">SsDNA binding protein</fullName>
    </recommendedName>
</protein>
<dbReference type="NCBIfam" id="TIGR00621">
    <property type="entry name" value="ssb"/>
    <property type="match status" value="1"/>
</dbReference>
<dbReference type="eggNOG" id="ENOG502S0M8">
    <property type="taxonomic scope" value="Eukaryota"/>
</dbReference>
<dbReference type="Proteomes" id="UP000019373">
    <property type="component" value="Unassembled WGS sequence"/>
</dbReference>
<dbReference type="PANTHER" id="PTHR10302:SF0">
    <property type="entry name" value="SINGLE-STRANDED DNA-BINDING PROTEIN, MITOCHONDRIAL"/>
    <property type="match status" value="1"/>
</dbReference>
<dbReference type="GO" id="GO:0042645">
    <property type="term" value="C:mitochondrial nucleoid"/>
    <property type="evidence" value="ECO:0007669"/>
    <property type="project" value="TreeGrafter"/>
</dbReference>
<dbReference type="PANTHER" id="PTHR10302">
    <property type="entry name" value="SINGLE-STRANDED DNA-BINDING PROTEIN"/>
    <property type="match status" value="1"/>
</dbReference>
<reference evidence="4" key="1">
    <citation type="journal article" date="2014" name="BMC Genomics">
        <title>Genome characteristics reveal the impact of lichenization on lichen-forming fungus Endocarpon pusillum Hedwig (Verrucariales, Ascomycota).</title>
        <authorList>
            <person name="Wang Y.-Y."/>
            <person name="Liu B."/>
            <person name="Zhang X.-Y."/>
            <person name="Zhou Q.-M."/>
            <person name="Zhang T."/>
            <person name="Li H."/>
            <person name="Yu Y.-F."/>
            <person name="Zhang X.-L."/>
            <person name="Hao X.-Y."/>
            <person name="Wang M."/>
            <person name="Wang L."/>
            <person name="Wei J.-C."/>
        </authorList>
    </citation>
    <scope>NUCLEOTIDE SEQUENCE [LARGE SCALE GENOMIC DNA]</scope>
    <source>
        <strain evidence="4">Z07020 / HMAS-L-300199</strain>
    </source>
</reference>
<accession>U1FYT2</accession>
<dbReference type="HOGENOM" id="CLU_126647_0_0_1"/>
<dbReference type="Gene3D" id="2.40.50.140">
    <property type="entry name" value="Nucleic acid-binding proteins"/>
    <property type="match status" value="1"/>
</dbReference>
<organism evidence="3 4">
    <name type="scientific">Endocarpon pusillum (strain Z07020 / HMAS-L-300199)</name>
    <name type="common">Lichen-forming fungus</name>
    <dbReference type="NCBI Taxonomy" id="1263415"/>
    <lineage>
        <taxon>Eukaryota</taxon>
        <taxon>Fungi</taxon>
        <taxon>Dikarya</taxon>
        <taxon>Ascomycota</taxon>
        <taxon>Pezizomycotina</taxon>
        <taxon>Eurotiomycetes</taxon>
        <taxon>Chaetothyriomycetidae</taxon>
        <taxon>Verrucariales</taxon>
        <taxon>Verrucariaceae</taxon>
        <taxon>Endocarpon</taxon>
    </lineage>
</organism>
<gene>
    <name evidence="3" type="ORF">EPUS_00269</name>
</gene>
<dbReference type="InterPro" id="IPR000424">
    <property type="entry name" value="Primosome_PriB/ssb"/>
</dbReference>
<dbReference type="GO" id="GO:0003697">
    <property type="term" value="F:single-stranded DNA binding"/>
    <property type="evidence" value="ECO:0007669"/>
    <property type="project" value="InterPro"/>
</dbReference>
<dbReference type="EMBL" id="KE721353">
    <property type="protein sequence ID" value="ERF70082.1"/>
    <property type="molecule type" value="Genomic_DNA"/>
</dbReference>
<dbReference type="AlphaFoldDB" id="U1FYT2"/>
<dbReference type="SUPFAM" id="SSF50249">
    <property type="entry name" value="Nucleic acid-binding proteins"/>
    <property type="match status" value="1"/>
</dbReference>
<dbReference type="InterPro" id="IPR012340">
    <property type="entry name" value="NA-bd_OB-fold"/>
</dbReference>
<name>U1FYT2_ENDPU</name>
<evidence type="ECO:0000256" key="1">
    <source>
        <dbReference type="ARBA" id="ARBA00023125"/>
    </source>
</evidence>
<dbReference type="OrthoDB" id="1078367at2759"/>
<keyword evidence="1 2" id="KW-0238">DNA-binding</keyword>
<dbReference type="GeneID" id="19235332"/>
<dbReference type="OMA" id="TQYVRKG"/>